<comment type="catalytic activity">
    <reaction evidence="6">
        <text>Endonucleolytic cleavage of RNA, removing 5'-extranucleotides from tRNA precursor.</text>
        <dbReference type="EC" id="3.1.26.5"/>
    </reaction>
</comment>
<dbReference type="HAMAP" id="MF_00227">
    <property type="entry name" value="RNase_P"/>
    <property type="match status" value="1"/>
</dbReference>
<evidence type="ECO:0000256" key="3">
    <source>
        <dbReference type="ARBA" id="ARBA00022759"/>
    </source>
</evidence>
<feature type="compositionally biased region" description="Low complexity" evidence="8">
    <location>
        <begin position="232"/>
        <end position="244"/>
    </location>
</feature>
<dbReference type="Proteomes" id="UP000243542">
    <property type="component" value="Unassembled WGS sequence"/>
</dbReference>
<evidence type="ECO:0000256" key="8">
    <source>
        <dbReference type="SAM" id="MobiDB-lite"/>
    </source>
</evidence>
<dbReference type="GO" id="GO:0030677">
    <property type="term" value="C:ribonuclease P complex"/>
    <property type="evidence" value="ECO:0007669"/>
    <property type="project" value="TreeGrafter"/>
</dbReference>
<dbReference type="InterPro" id="IPR014721">
    <property type="entry name" value="Ribsml_uS5_D2-typ_fold_subgr"/>
</dbReference>
<name>A0A2A9FD31_9PSEU</name>
<evidence type="ECO:0000313" key="9">
    <source>
        <dbReference type="EMBL" id="PFG48315.1"/>
    </source>
</evidence>
<dbReference type="PANTHER" id="PTHR33992:SF1">
    <property type="entry name" value="RIBONUCLEASE P PROTEIN COMPONENT"/>
    <property type="match status" value="1"/>
</dbReference>
<keyword evidence="3 6" id="KW-0255">Endonuclease</keyword>
<dbReference type="SUPFAM" id="SSF54211">
    <property type="entry name" value="Ribosomal protein S5 domain 2-like"/>
    <property type="match status" value="1"/>
</dbReference>
<accession>A0A2A9FD31</accession>
<comment type="similarity">
    <text evidence="6">Belongs to the RnpA family.</text>
</comment>
<dbReference type="InterPro" id="IPR000100">
    <property type="entry name" value="RNase_P"/>
</dbReference>
<dbReference type="EC" id="3.1.26.5" evidence="6 7"/>
<evidence type="ECO:0000256" key="4">
    <source>
        <dbReference type="ARBA" id="ARBA00022801"/>
    </source>
</evidence>
<keyword evidence="1 6" id="KW-0819">tRNA processing</keyword>
<evidence type="ECO:0000256" key="2">
    <source>
        <dbReference type="ARBA" id="ARBA00022722"/>
    </source>
</evidence>
<dbReference type="PANTHER" id="PTHR33992">
    <property type="entry name" value="RIBONUCLEASE P PROTEIN COMPONENT"/>
    <property type="match status" value="1"/>
</dbReference>
<dbReference type="GO" id="GO:0004526">
    <property type="term" value="F:ribonuclease P activity"/>
    <property type="evidence" value="ECO:0007669"/>
    <property type="project" value="UniProtKB-UniRule"/>
</dbReference>
<comment type="function">
    <text evidence="6">RNaseP catalyzes the removal of the 5'-leader sequence from pre-tRNA to produce the mature 5'-terminus. It can also cleave other RNA substrates such as 4.5S RNA. The protein component plays an auxiliary but essential role in vivo by binding to the 5'-leader sequence and broadening the substrate specificity of the ribozyme.</text>
</comment>
<protein>
    <recommendedName>
        <fullName evidence="6 7">Ribonuclease P protein component</fullName>
        <shortName evidence="6">RNase P protein</shortName>
        <shortName evidence="6">RNaseP protein</shortName>
        <ecNumber evidence="6 7">3.1.26.5</ecNumber>
    </recommendedName>
    <alternativeName>
        <fullName evidence="6">Protein C5</fullName>
    </alternativeName>
</protein>
<organism evidence="9 10">
    <name type="scientific">Amycolatopsis sulphurea</name>
    <dbReference type="NCBI Taxonomy" id="76022"/>
    <lineage>
        <taxon>Bacteria</taxon>
        <taxon>Bacillati</taxon>
        <taxon>Actinomycetota</taxon>
        <taxon>Actinomycetes</taxon>
        <taxon>Pseudonocardiales</taxon>
        <taxon>Pseudonocardiaceae</taxon>
        <taxon>Amycolatopsis</taxon>
    </lineage>
</organism>
<feature type="region of interest" description="Disordered" evidence="8">
    <location>
        <begin position="232"/>
        <end position="264"/>
    </location>
</feature>
<evidence type="ECO:0000256" key="6">
    <source>
        <dbReference type="HAMAP-Rule" id="MF_00227"/>
    </source>
</evidence>
<dbReference type="Gene3D" id="3.30.230.10">
    <property type="match status" value="1"/>
</dbReference>
<proteinExistence type="inferred from homology"/>
<dbReference type="GO" id="GO:0000049">
    <property type="term" value="F:tRNA binding"/>
    <property type="evidence" value="ECO:0007669"/>
    <property type="project" value="UniProtKB-UniRule"/>
</dbReference>
<comment type="caution">
    <text evidence="9">The sequence shown here is derived from an EMBL/GenBank/DDBJ whole genome shotgun (WGS) entry which is preliminary data.</text>
</comment>
<keyword evidence="4 6" id="KW-0378">Hydrolase</keyword>
<dbReference type="Pfam" id="PF00825">
    <property type="entry name" value="Ribonuclease_P"/>
    <property type="match status" value="1"/>
</dbReference>
<evidence type="ECO:0000256" key="7">
    <source>
        <dbReference type="NCBIfam" id="TIGR00188"/>
    </source>
</evidence>
<dbReference type="InterPro" id="IPR020568">
    <property type="entry name" value="Ribosomal_Su5_D2-typ_SF"/>
</dbReference>
<dbReference type="EMBL" id="PDJK01000002">
    <property type="protein sequence ID" value="PFG48315.1"/>
    <property type="molecule type" value="Genomic_DNA"/>
</dbReference>
<comment type="subunit">
    <text evidence="6">Consists of a catalytic RNA component (M1 or rnpB) and a protein subunit.</text>
</comment>
<dbReference type="AlphaFoldDB" id="A0A2A9FD31"/>
<dbReference type="NCBIfam" id="TIGR00188">
    <property type="entry name" value="rnpA"/>
    <property type="match status" value="1"/>
</dbReference>
<dbReference type="GO" id="GO:0001682">
    <property type="term" value="P:tRNA 5'-leader removal"/>
    <property type="evidence" value="ECO:0007669"/>
    <property type="project" value="UniProtKB-UniRule"/>
</dbReference>
<sequence>MTLEGGAYPRKVSRKRRVRFACPRMSSLVVTRPHVGRRHQRLPCDPHDMPGAGEMTVARRPRHRRRSEQGQAHLPAEQPSSRADPRFPPAHAHSCGPGHPGGSPSQGPRRAVRLIRPPRRAVLPAAARLRRSADFRVVLRRGSRAGKRRLVVHALTTDPPVATPAVARAGFVVSKAVGNSVVRHRVTRRLRHLVSARLGTLPEGSTLVVRALPPAASASSAELGADLDAALRRLGLGPSGGPSRDGAPRQPRQQGAGPEHGSAV</sequence>
<keyword evidence="5 6" id="KW-0694">RNA-binding</keyword>
<evidence type="ECO:0000313" key="10">
    <source>
        <dbReference type="Proteomes" id="UP000243542"/>
    </source>
</evidence>
<feature type="region of interest" description="Disordered" evidence="8">
    <location>
        <begin position="33"/>
        <end position="110"/>
    </location>
</feature>
<reference evidence="9 10" key="1">
    <citation type="submission" date="2017-10" db="EMBL/GenBank/DDBJ databases">
        <title>Sequencing the genomes of 1000 actinobacteria strains.</title>
        <authorList>
            <person name="Klenk H.-P."/>
        </authorList>
    </citation>
    <scope>NUCLEOTIDE SEQUENCE [LARGE SCALE GENOMIC DNA]</scope>
    <source>
        <strain evidence="9 10">DSM 46092</strain>
    </source>
</reference>
<dbReference type="GO" id="GO:0042781">
    <property type="term" value="F:3'-tRNA processing endoribonuclease activity"/>
    <property type="evidence" value="ECO:0007669"/>
    <property type="project" value="TreeGrafter"/>
</dbReference>
<evidence type="ECO:0000256" key="1">
    <source>
        <dbReference type="ARBA" id="ARBA00022694"/>
    </source>
</evidence>
<gene>
    <name evidence="6" type="primary">rnpA</name>
    <name evidence="9" type="ORF">ATK36_3399</name>
</gene>
<feature type="compositionally biased region" description="Low complexity" evidence="8">
    <location>
        <begin position="89"/>
        <end position="109"/>
    </location>
</feature>
<keyword evidence="10" id="KW-1185">Reference proteome</keyword>
<evidence type="ECO:0000256" key="5">
    <source>
        <dbReference type="ARBA" id="ARBA00022884"/>
    </source>
</evidence>
<keyword evidence="2 6" id="KW-0540">Nuclease</keyword>